<dbReference type="InterPro" id="IPR056884">
    <property type="entry name" value="NPHP3-like_N"/>
</dbReference>
<dbReference type="Pfam" id="PF12796">
    <property type="entry name" value="Ank_2"/>
    <property type="match status" value="2"/>
</dbReference>
<dbReference type="InterPro" id="IPR036770">
    <property type="entry name" value="Ankyrin_rpt-contain_sf"/>
</dbReference>
<evidence type="ECO:0000259" key="3">
    <source>
        <dbReference type="PROSITE" id="PS50837"/>
    </source>
</evidence>
<dbReference type="PANTHER" id="PTHR10039:SF10">
    <property type="entry name" value="NACHT DOMAIN-CONTAINING PROTEIN"/>
    <property type="match status" value="1"/>
</dbReference>
<dbReference type="InterPro" id="IPR002110">
    <property type="entry name" value="Ankyrin_rpt"/>
</dbReference>
<evidence type="ECO:0000256" key="2">
    <source>
        <dbReference type="PROSITE-ProRule" id="PRU00023"/>
    </source>
</evidence>
<dbReference type="Gene3D" id="3.40.50.300">
    <property type="entry name" value="P-loop containing nucleotide triphosphate hydrolases"/>
    <property type="match status" value="1"/>
</dbReference>
<feature type="repeat" description="ANK" evidence="2">
    <location>
        <begin position="1098"/>
        <end position="1123"/>
    </location>
</feature>
<evidence type="ECO:0000313" key="5">
    <source>
        <dbReference type="Proteomes" id="UP001276659"/>
    </source>
</evidence>
<dbReference type="Proteomes" id="UP001276659">
    <property type="component" value="Unassembled WGS sequence"/>
</dbReference>
<keyword evidence="5" id="KW-1185">Reference proteome</keyword>
<dbReference type="Gene3D" id="1.25.40.20">
    <property type="entry name" value="Ankyrin repeat-containing domain"/>
    <property type="match status" value="1"/>
</dbReference>
<evidence type="ECO:0000256" key="1">
    <source>
        <dbReference type="ARBA" id="ARBA00022737"/>
    </source>
</evidence>
<dbReference type="Pfam" id="PF22939">
    <property type="entry name" value="WHD_GPIID"/>
    <property type="match status" value="1"/>
</dbReference>
<gene>
    <name evidence="4" type="ORF">OEA41_007451</name>
</gene>
<accession>A0AAE0DN32</accession>
<sequence>MDRSLPAQDAWTCARDRYIEDLTDDEKRRYDKASPETLLDDASAAQKKHEANSRGRNVMEKLQPLISAIEQYGSALDIYSNAYPLVLSPLWGSIRVLLHLASELNKYFEKIVDMFSRIGDVLPRFRVFERLFPDHERLIQALSVAYVDIIKFCSNAKDVFRRGQRTSMTTFKVAFKLIWKPFERQFEQQMVSFRLHQKNVEKEAGLSHMIESADSRALVLANQMQLVKDKREQDRVRIMALFPRVDHEAKHGQLVDLRHEGTGGWLIEHDAYIGWKGQQNSATLCVYGIPGCGKSVLASAVIDDLADSTPPATVDVVYYYCEYADQRTLQPINLFGTLLKQLYAKHNIPEEIEEQILQAYAHGTRSPSTKELVNILGQVLALRSRVVIVLDGLDECEKDVWREVVRAFERLVAAKTTIIQVFITCVEESEVLRVLHHHPQIHASPSVLAGDIESFVAKSVQSRIDSGDLKIHDRGLQREIIDELTSKANGMFLWVYFQLNELCEALSDAMIREILESLPDGLTNTYTRLLSKMNQGSLKARLVQKLFKWIACARRPLKVDEITEAVAFEPSEKSLDVTKIPDEVLLIESCKGLVVRDPRDRTVRFAHHTVQQHLLSDVSDRSADFFCFRFHEADAWVGTLCVSYLCFSDFETQVTKLPPKRKFEREGLLESEGPLGIPSILGLHRSLLQIPYRLLGGKPAMKAPEIDYTKHVTVQGNPSANASVDIKDKFKLLDYVINYWEPHTRNSMKTESEKAIQDLAMYKTLPFEFRPWGENEHFGPYGCSSCTKSSIVTMQLPHISLFNYATQVGNMVLLRPLFAQYHEHEGFETFLLACRHGQTEVIKYFMEHITYDISEGRAVETAAKFGHLSTLKYFLDSLILRQHRAIYLSQAGYLAAEGGHDTVVKTLCDRGFNMYERDQSTGWDALEVAAYNGHDAVVRILLMAGFVEPNPWEDETTPLHLAAKNGHSAIVRTLFELSTPDQTQKDQDGEIPLHKAAKTGKSAVVDALLENCGSVDKKALLEMCTKIDNTGEIASSLAASNGHVDVLEVLRRHGFYIKRSSDLLSMTEIELAAMNGHDATVRWLVHHGAGVNDITSFPGYGPLYFAVMHGHDTTVRLLLDSGAIITSSILLSAAAMGRHVEVLQTLLLYSGTVHSYKTQAYVNEALKLAEANGMDDAAKLIKSVRDDGIIALQAKSIR</sequence>
<evidence type="ECO:0000313" key="4">
    <source>
        <dbReference type="EMBL" id="KAK3176129.1"/>
    </source>
</evidence>
<keyword evidence="2" id="KW-0040">ANK repeat</keyword>
<feature type="repeat" description="ANK" evidence="2">
    <location>
        <begin position="954"/>
        <end position="976"/>
    </location>
</feature>
<name>A0AAE0DN32_9LECA</name>
<comment type="caution">
    <text evidence="4">The sequence shown here is derived from an EMBL/GenBank/DDBJ whole genome shotgun (WGS) entry which is preliminary data.</text>
</comment>
<dbReference type="InterPro" id="IPR027417">
    <property type="entry name" value="P-loop_NTPase"/>
</dbReference>
<feature type="domain" description="NACHT" evidence="3">
    <location>
        <begin position="282"/>
        <end position="395"/>
    </location>
</feature>
<dbReference type="PROSITE" id="PS50297">
    <property type="entry name" value="ANK_REP_REGION"/>
    <property type="match status" value="3"/>
</dbReference>
<dbReference type="SMART" id="SM00248">
    <property type="entry name" value="ANK"/>
    <property type="match status" value="8"/>
</dbReference>
<proteinExistence type="predicted"/>
<dbReference type="Pfam" id="PF24883">
    <property type="entry name" value="NPHP3_N"/>
    <property type="match status" value="1"/>
</dbReference>
<dbReference type="PROSITE" id="PS50088">
    <property type="entry name" value="ANK_REPEAT"/>
    <property type="match status" value="3"/>
</dbReference>
<feature type="repeat" description="ANK" evidence="2">
    <location>
        <begin position="988"/>
        <end position="1020"/>
    </location>
</feature>
<dbReference type="InterPro" id="IPR056125">
    <property type="entry name" value="DUF7708"/>
</dbReference>
<dbReference type="PANTHER" id="PTHR10039">
    <property type="entry name" value="AMELOGENIN"/>
    <property type="match status" value="1"/>
</dbReference>
<dbReference type="AlphaFoldDB" id="A0AAE0DN32"/>
<dbReference type="PROSITE" id="PS50837">
    <property type="entry name" value="NACHT"/>
    <property type="match status" value="1"/>
</dbReference>
<reference evidence="4" key="1">
    <citation type="submission" date="2022-11" db="EMBL/GenBank/DDBJ databases">
        <title>Chromosomal genome sequence assembly and mating type (MAT) locus characterization of the leprose asexual lichenized fungus Lepraria neglecta (Nyl.) Erichsen.</title>
        <authorList>
            <person name="Allen J.L."/>
            <person name="Pfeffer B."/>
        </authorList>
    </citation>
    <scope>NUCLEOTIDE SEQUENCE</scope>
    <source>
        <strain evidence="4">Allen 5258</strain>
    </source>
</reference>
<dbReference type="SUPFAM" id="SSF48403">
    <property type="entry name" value="Ankyrin repeat"/>
    <property type="match status" value="1"/>
</dbReference>
<dbReference type="Pfam" id="PF24809">
    <property type="entry name" value="DUF7708"/>
    <property type="match status" value="1"/>
</dbReference>
<dbReference type="InterPro" id="IPR054471">
    <property type="entry name" value="GPIID_WHD"/>
</dbReference>
<dbReference type="SUPFAM" id="SSF52540">
    <property type="entry name" value="P-loop containing nucleoside triphosphate hydrolases"/>
    <property type="match status" value="1"/>
</dbReference>
<organism evidence="4 5">
    <name type="scientific">Lepraria neglecta</name>
    <dbReference type="NCBI Taxonomy" id="209136"/>
    <lineage>
        <taxon>Eukaryota</taxon>
        <taxon>Fungi</taxon>
        <taxon>Dikarya</taxon>
        <taxon>Ascomycota</taxon>
        <taxon>Pezizomycotina</taxon>
        <taxon>Lecanoromycetes</taxon>
        <taxon>OSLEUM clade</taxon>
        <taxon>Lecanoromycetidae</taxon>
        <taxon>Lecanorales</taxon>
        <taxon>Lecanorineae</taxon>
        <taxon>Stereocaulaceae</taxon>
        <taxon>Lepraria</taxon>
    </lineage>
</organism>
<protein>
    <recommendedName>
        <fullName evidence="3">NACHT domain-containing protein</fullName>
    </recommendedName>
</protein>
<keyword evidence="1" id="KW-0677">Repeat</keyword>
<dbReference type="EMBL" id="JASNWA010000004">
    <property type="protein sequence ID" value="KAK3176129.1"/>
    <property type="molecule type" value="Genomic_DNA"/>
</dbReference>
<dbReference type="InterPro" id="IPR007111">
    <property type="entry name" value="NACHT_NTPase"/>
</dbReference>